<sequence>MPTGSRLVDAYQRDPADSCLPEEARGAPRSRPVDASTRSDDSPPFNTTVPTASWLINFTNWLINHENWSINGANWLINHEKWLINVSNWSINHEKWSINRTKQLMIQPDVTPGSD</sequence>
<organism evidence="2 3">
    <name type="scientific">Sporolactobacillus inulinus</name>
    <dbReference type="NCBI Taxonomy" id="2078"/>
    <lineage>
        <taxon>Bacteria</taxon>
        <taxon>Bacillati</taxon>
        <taxon>Bacillota</taxon>
        <taxon>Bacilli</taxon>
        <taxon>Bacillales</taxon>
        <taxon>Sporolactobacillaceae</taxon>
        <taxon>Sporolactobacillus</taxon>
    </lineage>
</organism>
<reference evidence="2 3" key="1">
    <citation type="submission" date="2017-11" db="EMBL/GenBank/DDBJ databases">
        <title>Draft Genome Sequence of Sporolactobacillus inulinus NBRC 111894 Isolated from Koso, a Japanese Sugar-Vegetable Fermented Beverage.</title>
        <authorList>
            <person name="Chiou T.Y."/>
            <person name="Oshima K."/>
            <person name="Suda W."/>
            <person name="Hattori M."/>
            <person name="Takahashi T."/>
        </authorList>
    </citation>
    <scope>NUCLEOTIDE SEQUENCE [LARGE SCALE GENOMIC DNA]</scope>
    <source>
        <strain evidence="2 3">NBRC111894</strain>
    </source>
</reference>
<protein>
    <submittedName>
        <fullName evidence="2">Uncharacterized protein</fullName>
    </submittedName>
</protein>
<evidence type="ECO:0000313" key="3">
    <source>
        <dbReference type="Proteomes" id="UP000319716"/>
    </source>
</evidence>
<proteinExistence type="predicted"/>
<gene>
    <name evidence="2" type="ORF">NBRC111894_2119</name>
</gene>
<dbReference type="AlphaFoldDB" id="A0A4Y1ZBY4"/>
<comment type="caution">
    <text evidence="2">The sequence shown here is derived from an EMBL/GenBank/DDBJ whole genome shotgun (WGS) entry which is preliminary data.</text>
</comment>
<dbReference type="Proteomes" id="UP000319716">
    <property type="component" value="Unassembled WGS sequence"/>
</dbReference>
<feature type="region of interest" description="Disordered" evidence="1">
    <location>
        <begin position="1"/>
        <end position="49"/>
    </location>
</feature>
<evidence type="ECO:0000313" key="2">
    <source>
        <dbReference type="EMBL" id="GAY76565.1"/>
    </source>
</evidence>
<evidence type="ECO:0000256" key="1">
    <source>
        <dbReference type="SAM" id="MobiDB-lite"/>
    </source>
</evidence>
<feature type="compositionally biased region" description="Basic and acidic residues" evidence="1">
    <location>
        <begin position="11"/>
        <end position="26"/>
    </location>
</feature>
<name>A0A4Y1ZBY4_9BACL</name>
<dbReference type="EMBL" id="BEXB01000015">
    <property type="protein sequence ID" value="GAY76565.1"/>
    <property type="molecule type" value="Genomic_DNA"/>
</dbReference>
<accession>A0A4Y1ZBY4</accession>